<comment type="caution">
    <text evidence="3">The sequence shown here is derived from an EMBL/GenBank/DDBJ whole genome shotgun (WGS) entry which is preliminary data.</text>
</comment>
<dbReference type="Pfam" id="PF05901">
    <property type="entry name" value="Excalibur"/>
    <property type="match status" value="1"/>
</dbReference>
<gene>
    <name evidence="3" type="ORF">HB375_06005</name>
</gene>
<sequence length="139" mass="15732">MLARTVSLRITGGKMKGKAKGWSVHTGRDPGQEAQKLKRRFQAVSEASFKKRNFRKKRWSSNSAMILAALFAIAAYLLYAWVWNSNLWPSNQALLQARYIPDCASARLIGVTPLYKGFAGYRESLDRDRDGIACEPYPF</sequence>
<evidence type="ECO:0000259" key="2">
    <source>
        <dbReference type="SMART" id="SM00894"/>
    </source>
</evidence>
<keyword evidence="4" id="KW-1185">Reference proteome</keyword>
<dbReference type="InterPro" id="IPR008613">
    <property type="entry name" value="Excalibur_Ca-bd_domain"/>
</dbReference>
<accession>A0ABX0VA08</accession>
<keyword evidence="1" id="KW-0812">Transmembrane</keyword>
<evidence type="ECO:0000313" key="4">
    <source>
        <dbReference type="Proteomes" id="UP000707352"/>
    </source>
</evidence>
<protein>
    <submittedName>
        <fullName evidence="3">Excalibur calcium-binding domain-containing protein</fullName>
    </submittedName>
</protein>
<evidence type="ECO:0000313" key="3">
    <source>
        <dbReference type="EMBL" id="NIX76166.1"/>
    </source>
</evidence>
<evidence type="ECO:0000256" key="1">
    <source>
        <dbReference type="SAM" id="Phobius"/>
    </source>
</evidence>
<name>A0ABX0VA08_9HYPH</name>
<keyword evidence="1" id="KW-1133">Transmembrane helix</keyword>
<organism evidence="3 4">
    <name type="scientific">Microvirga terricola</name>
    <dbReference type="NCBI Taxonomy" id="2719797"/>
    <lineage>
        <taxon>Bacteria</taxon>
        <taxon>Pseudomonadati</taxon>
        <taxon>Pseudomonadota</taxon>
        <taxon>Alphaproteobacteria</taxon>
        <taxon>Hyphomicrobiales</taxon>
        <taxon>Methylobacteriaceae</taxon>
        <taxon>Microvirga</taxon>
    </lineage>
</organism>
<dbReference type="EMBL" id="JAATJS010000002">
    <property type="protein sequence ID" value="NIX76166.1"/>
    <property type="molecule type" value="Genomic_DNA"/>
</dbReference>
<keyword evidence="1" id="KW-0472">Membrane</keyword>
<dbReference type="Proteomes" id="UP000707352">
    <property type="component" value="Unassembled WGS sequence"/>
</dbReference>
<dbReference type="SMART" id="SM00894">
    <property type="entry name" value="Excalibur"/>
    <property type="match status" value="1"/>
</dbReference>
<feature type="transmembrane region" description="Helical" evidence="1">
    <location>
        <begin position="59"/>
        <end position="82"/>
    </location>
</feature>
<reference evidence="3 4" key="1">
    <citation type="submission" date="2020-03" db="EMBL/GenBank/DDBJ databases">
        <title>The genome sequence of Microvirga sp. c23x22.</title>
        <authorList>
            <person name="Zhang X."/>
        </authorList>
    </citation>
    <scope>NUCLEOTIDE SEQUENCE [LARGE SCALE GENOMIC DNA]</scope>
    <source>
        <strain evidence="4">c23x22</strain>
    </source>
</reference>
<feature type="domain" description="Excalibur calcium-binding" evidence="2">
    <location>
        <begin position="99"/>
        <end position="135"/>
    </location>
</feature>
<proteinExistence type="predicted"/>